<evidence type="ECO:0000256" key="2">
    <source>
        <dbReference type="ARBA" id="ARBA00009164"/>
    </source>
</evidence>
<dbReference type="GO" id="GO:0006729">
    <property type="term" value="P:tetrahydrobiopterin biosynthetic process"/>
    <property type="evidence" value="ECO:0007669"/>
    <property type="project" value="UniProtKB-UniPathway"/>
</dbReference>
<dbReference type="EC" id="4.2.3.12" evidence="3"/>
<evidence type="ECO:0000256" key="3">
    <source>
        <dbReference type="ARBA" id="ARBA00013100"/>
    </source>
</evidence>
<reference evidence="5" key="1">
    <citation type="submission" date="2017-10" db="EMBL/GenBank/DDBJ databases">
        <title>Paulinella longichromatophora chromatophore genome.</title>
        <authorList>
            <person name="Lhee D."/>
            <person name="Yoon H.S."/>
        </authorList>
    </citation>
    <scope>NUCLEOTIDE SEQUENCE</scope>
</reference>
<sequence length="161" mass="18766">MINTHTSSKVFSGYPCCHRQWDHYSHCRFIHGYSRSFVFWFCALMLDKNGFVVDFSSLKNLEARLSQQFDHTCLINSDDPLINQWEDLHDQGAIDLRIMSNVSMEASAELVWSWANELLLVQTIGRSCCWKVEARENEKNAAYFEAIPSWFNNEIVLDSFV</sequence>
<proteinExistence type="inferred from homology"/>
<dbReference type="AlphaFoldDB" id="A0A2H4ZNE0"/>
<evidence type="ECO:0000313" key="5">
    <source>
        <dbReference type="EMBL" id="AUG32030.1"/>
    </source>
</evidence>
<dbReference type="UniPathway" id="UPA00849">
    <property type="reaction ID" value="UER00819"/>
</dbReference>
<keyword evidence="5" id="KW-0934">Plastid</keyword>
<dbReference type="SUPFAM" id="SSF55620">
    <property type="entry name" value="Tetrahydrobiopterin biosynthesis enzymes-like"/>
    <property type="match status" value="1"/>
</dbReference>
<accession>A0A2H4ZNE0</accession>
<comment type="pathway">
    <text evidence="1">Cofactor biosynthesis; tetrahydrobiopterin biosynthesis; tetrahydrobiopterin from 7,8-dihydroneopterin triphosphate: step 1/3.</text>
</comment>
<dbReference type="EMBL" id="MG264610">
    <property type="protein sequence ID" value="AUG32030.1"/>
    <property type="molecule type" value="Genomic_DNA"/>
</dbReference>
<keyword evidence="4" id="KW-0783">Tetrahydrobiopterin biosynthesis</keyword>
<evidence type="ECO:0000256" key="1">
    <source>
        <dbReference type="ARBA" id="ARBA00005126"/>
    </source>
</evidence>
<name>A0A2H4ZNE0_9EUKA</name>
<comment type="similarity">
    <text evidence="2">Belongs to the PTPS family.</text>
</comment>
<dbReference type="GO" id="GO:0003874">
    <property type="term" value="F:6-pyruvoyltetrahydropterin synthase activity"/>
    <property type="evidence" value="ECO:0007669"/>
    <property type="project" value="UniProtKB-EC"/>
</dbReference>
<geneLocation type="plastid" evidence="5"/>
<dbReference type="Pfam" id="PF01242">
    <property type="entry name" value="PTPS"/>
    <property type="match status" value="1"/>
</dbReference>
<gene>
    <name evidence="5" type="ORF">PLO_013</name>
</gene>
<evidence type="ECO:0000256" key="4">
    <source>
        <dbReference type="ARBA" id="ARBA00023007"/>
    </source>
</evidence>
<dbReference type="InterPro" id="IPR007115">
    <property type="entry name" value="6-PTP_synth/QueD"/>
</dbReference>
<organism evidence="5">
    <name type="scientific">Paulinella longichromatophora</name>
    <dbReference type="NCBI Taxonomy" id="1708747"/>
    <lineage>
        <taxon>Eukaryota</taxon>
        <taxon>Sar</taxon>
        <taxon>Rhizaria</taxon>
        <taxon>Cercozoa</taxon>
        <taxon>Imbricatea</taxon>
        <taxon>Silicofilosea</taxon>
        <taxon>Euglyphida</taxon>
        <taxon>Paulinellidae</taxon>
        <taxon>Paulinella</taxon>
    </lineage>
</organism>
<protein>
    <recommendedName>
        <fullName evidence="3">6-pyruvoyltetrahydropterin synthase</fullName>
        <ecNumber evidence="3">4.2.3.12</ecNumber>
    </recommendedName>
</protein>
<dbReference type="InterPro" id="IPR038418">
    <property type="entry name" value="6-PTP_synth/QueD_sf"/>
</dbReference>
<dbReference type="Gene3D" id="3.30.479.10">
    <property type="entry name" value="6-pyruvoyl tetrahydropterin synthase/QueD"/>
    <property type="match status" value="1"/>
</dbReference>